<keyword evidence="4 8" id="KW-1133">Transmembrane helix</keyword>
<feature type="transmembrane region" description="Helical" evidence="8">
    <location>
        <begin position="406"/>
        <end position="426"/>
    </location>
</feature>
<dbReference type="GO" id="GO:0022857">
    <property type="term" value="F:transmembrane transporter activity"/>
    <property type="evidence" value="ECO:0007669"/>
    <property type="project" value="InterPro"/>
</dbReference>
<keyword evidence="6" id="KW-0325">Glycoprotein</keyword>
<keyword evidence="5 8" id="KW-0472">Membrane</keyword>
<evidence type="ECO:0000259" key="9">
    <source>
        <dbReference type="PROSITE" id="PS50850"/>
    </source>
</evidence>
<dbReference type="SUPFAM" id="SSF103473">
    <property type="entry name" value="MFS general substrate transporter"/>
    <property type="match status" value="1"/>
</dbReference>
<dbReference type="Proteomes" id="UP001140502">
    <property type="component" value="Unassembled WGS sequence"/>
</dbReference>
<comment type="subcellular location">
    <subcellularLocation>
        <location evidence="1">Membrane</location>
        <topology evidence="1">Multi-pass membrane protein</topology>
    </subcellularLocation>
</comment>
<evidence type="ECO:0000313" key="10">
    <source>
        <dbReference type="EMBL" id="KAJ4312922.1"/>
    </source>
</evidence>
<dbReference type="OrthoDB" id="2962993at2759"/>
<feature type="transmembrane region" description="Helical" evidence="8">
    <location>
        <begin position="141"/>
        <end position="165"/>
    </location>
</feature>
<name>A0A9W9BI84_9HYPO</name>
<dbReference type="GO" id="GO:0016020">
    <property type="term" value="C:membrane"/>
    <property type="evidence" value="ECO:0007669"/>
    <property type="project" value="UniProtKB-SubCell"/>
</dbReference>
<evidence type="ECO:0000256" key="2">
    <source>
        <dbReference type="ARBA" id="ARBA00022448"/>
    </source>
</evidence>
<evidence type="ECO:0000256" key="5">
    <source>
        <dbReference type="ARBA" id="ARBA00023136"/>
    </source>
</evidence>
<evidence type="ECO:0000256" key="1">
    <source>
        <dbReference type="ARBA" id="ARBA00004141"/>
    </source>
</evidence>
<feature type="domain" description="Major facilitator superfamily (MFS) profile" evidence="9">
    <location>
        <begin position="51"/>
        <end position="464"/>
    </location>
</feature>
<feature type="transmembrane region" description="Helical" evidence="8">
    <location>
        <begin position="281"/>
        <end position="305"/>
    </location>
</feature>
<comment type="caution">
    <text evidence="10">The sequence shown here is derived from an EMBL/GenBank/DDBJ whole genome shotgun (WGS) entry which is preliminary data.</text>
</comment>
<feature type="transmembrane region" description="Helical" evidence="8">
    <location>
        <begin position="177"/>
        <end position="198"/>
    </location>
</feature>
<feature type="transmembrane region" description="Helical" evidence="8">
    <location>
        <begin position="317"/>
        <end position="335"/>
    </location>
</feature>
<dbReference type="InterPro" id="IPR011701">
    <property type="entry name" value="MFS"/>
</dbReference>
<feature type="transmembrane region" description="Helical" evidence="8">
    <location>
        <begin position="438"/>
        <end position="457"/>
    </location>
</feature>
<reference evidence="10" key="1">
    <citation type="submission" date="2022-10" db="EMBL/GenBank/DDBJ databases">
        <title>Tapping the CABI collections for fungal endophytes: first genome assemblies for Collariella, Neodidymelliopsis, Ascochyta clinopodiicola, Didymella pomorum, Didymosphaeria variabile, Neocosmospora piperis and Neocucurbitaria cava.</title>
        <authorList>
            <person name="Hill R."/>
        </authorList>
    </citation>
    <scope>NUCLEOTIDE SEQUENCE</scope>
    <source>
        <strain evidence="10">IMI 366586</strain>
    </source>
</reference>
<protein>
    <recommendedName>
        <fullName evidence="9">Major facilitator superfamily (MFS) profile domain-containing protein</fullName>
    </recommendedName>
</protein>
<feature type="compositionally biased region" description="Polar residues" evidence="7">
    <location>
        <begin position="16"/>
        <end position="27"/>
    </location>
</feature>
<evidence type="ECO:0000256" key="4">
    <source>
        <dbReference type="ARBA" id="ARBA00022989"/>
    </source>
</evidence>
<dbReference type="PANTHER" id="PTHR43791:SF91">
    <property type="entry name" value="MAJOR FACILITATOR SUPERFAMILY (MFS) PROFILE DOMAIN-CONTAINING PROTEIN-RELATED"/>
    <property type="match status" value="1"/>
</dbReference>
<dbReference type="AlphaFoldDB" id="A0A9W9BI84"/>
<proteinExistence type="predicted"/>
<evidence type="ECO:0000313" key="11">
    <source>
        <dbReference type="Proteomes" id="UP001140502"/>
    </source>
</evidence>
<sequence>MDHSPEKNGPVPSPDTIANNPSPSTTEEAPDPYVVDKETERRLLRKLDIRIIPCVMWIYLMNMMDRVNIGNGRLFGLEEDLGLVGQQFQLAVSVLFVTYCLFEAPSNMIIKRLQPARYLAGLTLAWGLIATFSALVQNFTGLIVCRLLLGLFEAGLFPGVILYLTMFYGKRSIALRMAYFFATSAFSGVAGGLVAYGISFLDGSSGWRAWRWIILINGLPTIVTGLVVLFVLPNSLETAKFLTDDDRRNLAMMREAELGKARNSREMDWDDVKDGFKDWTVWVYCAALYCLNTMLYSFAVFLPTIVLQIGTWTTTQVQGLTVPVYTAGAVTYLINAWWSDKTQRRSYFIFGGTLVSIFGYCLLIANHSAGLSYAGTFFVSMGCYTAGGMSLAWLNTNNPRYGKRAIAGGLHLTIGNASGVTAPFLFNNRHAPTYYPGYGATIGVLSLSLVLNGILFIHFSRQNKERREGKQDWKLEGKTEEEIEELGERSPRFMYTI</sequence>
<evidence type="ECO:0000256" key="3">
    <source>
        <dbReference type="ARBA" id="ARBA00022692"/>
    </source>
</evidence>
<dbReference type="FunFam" id="1.20.1250.20:FF:000057">
    <property type="entry name" value="MFS general substrate transporter"/>
    <property type="match status" value="1"/>
</dbReference>
<gene>
    <name evidence="10" type="ORF">N0V84_009691</name>
</gene>
<accession>A0A9W9BI84</accession>
<evidence type="ECO:0000256" key="6">
    <source>
        <dbReference type="ARBA" id="ARBA00023180"/>
    </source>
</evidence>
<dbReference type="PROSITE" id="PS50850">
    <property type="entry name" value="MFS"/>
    <property type="match status" value="1"/>
</dbReference>
<dbReference type="PANTHER" id="PTHR43791">
    <property type="entry name" value="PERMEASE-RELATED"/>
    <property type="match status" value="1"/>
</dbReference>
<dbReference type="Pfam" id="PF07690">
    <property type="entry name" value="MFS_1"/>
    <property type="match status" value="1"/>
</dbReference>
<keyword evidence="2" id="KW-0813">Transport</keyword>
<keyword evidence="3 8" id="KW-0812">Transmembrane</keyword>
<feature type="transmembrane region" description="Helical" evidence="8">
    <location>
        <begin position="371"/>
        <end position="394"/>
    </location>
</feature>
<feature type="region of interest" description="Disordered" evidence="7">
    <location>
        <begin position="1"/>
        <end position="33"/>
    </location>
</feature>
<feature type="transmembrane region" description="Helical" evidence="8">
    <location>
        <begin position="116"/>
        <end position="135"/>
    </location>
</feature>
<dbReference type="InterPro" id="IPR036259">
    <property type="entry name" value="MFS_trans_sf"/>
</dbReference>
<evidence type="ECO:0000256" key="7">
    <source>
        <dbReference type="SAM" id="MobiDB-lite"/>
    </source>
</evidence>
<feature type="transmembrane region" description="Helical" evidence="8">
    <location>
        <begin position="347"/>
        <end position="365"/>
    </location>
</feature>
<keyword evidence="11" id="KW-1185">Reference proteome</keyword>
<dbReference type="EMBL" id="JAPEUR010000274">
    <property type="protein sequence ID" value="KAJ4312922.1"/>
    <property type="molecule type" value="Genomic_DNA"/>
</dbReference>
<evidence type="ECO:0000256" key="8">
    <source>
        <dbReference type="SAM" id="Phobius"/>
    </source>
</evidence>
<dbReference type="Gene3D" id="1.20.1250.20">
    <property type="entry name" value="MFS general substrate transporter like domains"/>
    <property type="match status" value="2"/>
</dbReference>
<dbReference type="InterPro" id="IPR020846">
    <property type="entry name" value="MFS_dom"/>
</dbReference>
<dbReference type="FunFam" id="1.20.1250.20:FF:000013">
    <property type="entry name" value="MFS general substrate transporter"/>
    <property type="match status" value="1"/>
</dbReference>
<organism evidence="10 11">
    <name type="scientific">Fusarium piperis</name>
    <dbReference type="NCBI Taxonomy" id="1435070"/>
    <lineage>
        <taxon>Eukaryota</taxon>
        <taxon>Fungi</taxon>
        <taxon>Dikarya</taxon>
        <taxon>Ascomycota</taxon>
        <taxon>Pezizomycotina</taxon>
        <taxon>Sordariomycetes</taxon>
        <taxon>Hypocreomycetidae</taxon>
        <taxon>Hypocreales</taxon>
        <taxon>Nectriaceae</taxon>
        <taxon>Fusarium</taxon>
        <taxon>Fusarium solani species complex</taxon>
    </lineage>
</organism>
<feature type="transmembrane region" description="Helical" evidence="8">
    <location>
        <begin position="210"/>
        <end position="232"/>
    </location>
</feature>